<dbReference type="Proteomes" id="UP001331761">
    <property type="component" value="Unassembled WGS sequence"/>
</dbReference>
<dbReference type="EMBL" id="WIXE01001777">
    <property type="protein sequence ID" value="KAK5985406.1"/>
    <property type="molecule type" value="Genomic_DNA"/>
</dbReference>
<reference evidence="2 3" key="1">
    <citation type="submission" date="2019-10" db="EMBL/GenBank/DDBJ databases">
        <title>Assembly and Annotation for the nematode Trichostrongylus colubriformis.</title>
        <authorList>
            <person name="Martin J."/>
        </authorList>
    </citation>
    <scope>NUCLEOTIDE SEQUENCE [LARGE SCALE GENOMIC DNA]</scope>
    <source>
        <strain evidence="2">G859</strain>
        <tissue evidence="2">Whole worm</tissue>
    </source>
</reference>
<name>A0AAN8FT27_TRICO</name>
<comment type="caution">
    <text evidence="2">The sequence shown here is derived from an EMBL/GenBank/DDBJ whole genome shotgun (WGS) entry which is preliminary data.</text>
</comment>
<proteinExistence type="predicted"/>
<feature type="signal peptide" evidence="1">
    <location>
        <begin position="1"/>
        <end position="16"/>
    </location>
</feature>
<evidence type="ECO:0000256" key="1">
    <source>
        <dbReference type="SAM" id="SignalP"/>
    </source>
</evidence>
<gene>
    <name evidence="2" type="ORF">GCK32_009491</name>
</gene>
<dbReference type="AlphaFoldDB" id="A0AAN8FT27"/>
<protein>
    <submittedName>
        <fullName evidence="2">Uncharacterized protein</fullName>
    </submittedName>
</protein>
<sequence length="90" mass="10154">MQFLFMVLALILSVAAVPIQVEVKDSDTVSESPEMADARELAISTPETPSSVEPYVDVTTPPSTKKGIQRCFPYIYPYYYGYYPYSYGCY</sequence>
<keyword evidence="1" id="KW-0732">Signal</keyword>
<accession>A0AAN8FT27</accession>
<evidence type="ECO:0000313" key="3">
    <source>
        <dbReference type="Proteomes" id="UP001331761"/>
    </source>
</evidence>
<keyword evidence="3" id="KW-1185">Reference proteome</keyword>
<feature type="chain" id="PRO_5042843595" evidence="1">
    <location>
        <begin position="17"/>
        <end position="90"/>
    </location>
</feature>
<evidence type="ECO:0000313" key="2">
    <source>
        <dbReference type="EMBL" id="KAK5985406.1"/>
    </source>
</evidence>
<organism evidence="2 3">
    <name type="scientific">Trichostrongylus colubriformis</name>
    <name type="common">Black scour worm</name>
    <dbReference type="NCBI Taxonomy" id="6319"/>
    <lineage>
        <taxon>Eukaryota</taxon>
        <taxon>Metazoa</taxon>
        <taxon>Ecdysozoa</taxon>
        <taxon>Nematoda</taxon>
        <taxon>Chromadorea</taxon>
        <taxon>Rhabditida</taxon>
        <taxon>Rhabditina</taxon>
        <taxon>Rhabditomorpha</taxon>
        <taxon>Strongyloidea</taxon>
        <taxon>Trichostrongylidae</taxon>
        <taxon>Trichostrongylus</taxon>
    </lineage>
</organism>